<gene>
    <name evidence="1" type="ORF">ESB13_03555</name>
</gene>
<comment type="caution">
    <text evidence="1">The sequence shown here is derived from an EMBL/GenBank/DDBJ whole genome shotgun (WGS) entry which is preliminary data.</text>
</comment>
<evidence type="ECO:0000313" key="2">
    <source>
        <dbReference type="Proteomes" id="UP000290545"/>
    </source>
</evidence>
<reference evidence="1 2" key="1">
    <citation type="submission" date="2019-01" db="EMBL/GenBank/DDBJ databases">
        <title>Filimonas sp. strain TTM-71.</title>
        <authorList>
            <person name="Chen W.-M."/>
        </authorList>
    </citation>
    <scope>NUCLEOTIDE SEQUENCE [LARGE SCALE GENOMIC DNA]</scope>
    <source>
        <strain evidence="1 2">TTM-71</strain>
    </source>
</reference>
<proteinExistence type="predicted"/>
<keyword evidence="2" id="KW-1185">Reference proteome</keyword>
<evidence type="ECO:0000313" key="1">
    <source>
        <dbReference type="EMBL" id="RXK85898.1"/>
    </source>
</evidence>
<dbReference type="AlphaFoldDB" id="A0A4Q1DAH2"/>
<dbReference type="EMBL" id="SDHZ01000001">
    <property type="protein sequence ID" value="RXK85898.1"/>
    <property type="molecule type" value="Genomic_DNA"/>
</dbReference>
<accession>A0A4Q1DAH2</accession>
<dbReference type="Proteomes" id="UP000290545">
    <property type="component" value="Unassembled WGS sequence"/>
</dbReference>
<dbReference type="RefSeq" id="WP_129001649.1">
    <property type="nucleotide sequence ID" value="NZ_SDHZ01000001.1"/>
</dbReference>
<protein>
    <submittedName>
        <fullName evidence="1">Uncharacterized protein</fullName>
    </submittedName>
</protein>
<name>A0A4Q1DAH2_9BACT</name>
<organism evidence="1 2">
    <name type="scientific">Filimonas effusa</name>
    <dbReference type="NCBI Taxonomy" id="2508721"/>
    <lineage>
        <taxon>Bacteria</taxon>
        <taxon>Pseudomonadati</taxon>
        <taxon>Bacteroidota</taxon>
        <taxon>Chitinophagia</taxon>
        <taxon>Chitinophagales</taxon>
        <taxon>Chitinophagaceae</taxon>
        <taxon>Filimonas</taxon>
    </lineage>
</organism>
<sequence>MQVRETLPSPASGKINFYILLAVTVLYCSCQNEKNTQQTGDTVLKDSQAVTTIPDSTDDSLSYFLDHNSKEKSLPFEIIIGSADWGSIDDIYQNEIPRELVVKHLFNNDSKKVKTKEGGFKQYYSRYKISGFSDNLSAYVLYITDGGDEHEYIGYFLVLRDKSGSYTSPIAFSASKGELSILSQVESKIISPDKITRHKIETAELGSDSKQYTSYQETLAIDPVTGIPKQIKIDSLGSKTAVDTFSKRISL</sequence>